<comment type="similarity">
    <text evidence="2">Belongs to the 2H phosphoesterase superfamily. ThpR family.</text>
</comment>
<dbReference type="Gene3D" id="3.90.1140.10">
    <property type="entry name" value="Cyclic phosphodiesterase"/>
    <property type="match status" value="1"/>
</dbReference>
<dbReference type="EC" id="3.1.4.58" evidence="2"/>
<dbReference type="PANTHER" id="PTHR35561">
    <property type="entry name" value="RNA 2',3'-CYCLIC PHOSPHODIESTERASE"/>
    <property type="match status" value="1"/>
</dbReference>
<comment type="function">
    <text evidence="2">Hydrolyzes RNA 2',3'-cyclic phosphodiester to an RNA 2'-phosphomonoester.</text>
</comment>
<keyword evidence="5" id="KW-1185">Reference proteome</keyword>
<proteinExistence type="inferred from homology"/>
<gene>
    <name evidence="4" type="ORF">BO225_02550</name>
</gene>
<feature type="active site" description="Proton acceptor" evidence="2">
    <location>
        <position position="118"/>
    </location>
</feature>
<reference evidence="4 5" key="1">
    <citation type="submission" date="2016-11" db="EMBL/GenBank/DDBJ databases">
        <title>Description of two novel members of the family Erysipelotrichaceae: Ileibacterium lipovorans gen. nov., sp. nov. and Dubosiella newyorkensis, gen. nov., sp. nov.</title>
        <authorList>
            <person name="Cox L.M."/>
            <person name="Sohn J."/>
            <person name="Tyrrell K.L."/>
            <person name="Citron D.M."/>
            <person name="Lawson P.A."/>
            <person name="Patel N.B."/>
            <person name="Iizumi T."/>
            <person name="Perez-Perez G.I."/>
            <person name="Goldstein E.J."/>
            <person name="Blaser M.J."/>
        </authorList>
    </citation>
    <scope>NUCLEOTIDE SEQUENCE [LARGE SCALE GENOMIC DNA]</scope>
    <source>
        <strain evidence="4 5">NYU-BL-A4</strain>
    </source>
</reference>
<dbReference type="InterPro" id="IPR004175">
    <property type="entry name" value="RNA_CPDase"/>
</dbReference>
<dbReference type="InterPro" id="IPR014051">
    <property type="entry name" value="Phosphoesterase_HXTX"/>
</dbReference>
<sequence length="166" mass="18934">MMRLFIALELPIAIQQTLANTQKQLQNKGVQGRLIPQNQLHCTLAFIGETNQAKQIQTILETTPTPKETLCLTTLGHFKNLIYQNLEVPVTFCEYVNTLKTKLAQQGIKTDPKPFKPHITLIRNANTTHITLPTPKLCFQNYTIVLYQSQFTKKGVEYHALWKASK</sequence>
<dbReference type="PANTHER" id="PTHR35561:SF1">
    <property type="entry name" value="RNA 2',3'-CYCLIC PHOSPHODIESTERASE"/>
    <property type="match status" value="1"/>
</dbReference>
<evidence type="ECO:0000313" key="5">
    <source>
        <dbReference type="Proteomes" id="UP000186705"/>
    </source>
</evidence>
<evidence type="ECO:0000256" key="1">
    <source>
        <dbReference type="ARBA" id="ARBA00022801"/>
    </source>
</evidence>
<evidence type="ECO:0000259" key="3">
    <source>
        <dbReference type="Pfam" id="PF02834"/>
    </source>
</evidence>
<comment type="catalytic activity">
    <reaction evidence="2">
        <text>a 3'-end 2',3'-cyclophospho-ribonucleotide-RNA + H2O = a 3'-end 2'-phospho-ribonucleotide-RNA + H(+)</text>
        <dbReference type="Rhea" id="RHEA:11828"/>
        <dbReference type="Rhea" id="RHEA-COMP:10464"/>
        <dbReference type="Rhea" id="RHEA-COMP:17353"/>
        <dbReference type="ChEBI" id="CHEBI:15377"/>
        <dbReference type="ChEBI" id="CHEBI:15378"/>
        <dbReference type="ChEBI" id="CHEBI:83064"/>
        <dbReference type="ChEBI" id="CHEBI:173113"/>
        <dbReference type="EC" id="3.1.4.58"/>
    </reaction>
</comment>
<dbReference type="GO" id="GO:0016874">
    <property type="term" value="F:ligase activity"/>
    <property type="evidence" value="ECO:0007669"/>
    <property type="project" value="UniProtKB-KW"/>
</dbReference>
<dbReference type="NCBIfam" id="TIGR02258">
    <property type="entry name" value="2_5_ligase"/>
    <property type="match status" value="1"/>
</dbReference>
<feature type="domain" description="Phosphoesterase HXTX" evidence="3">
    <location>
        <begin position="10"/>
        <end position="79"/>
    </location>
</feature>
<dbReference type="AlphaFoldDB" id="A0A1U7NPI0"/>
<evidence type="ECO:0000313" key="4">
    <source>
        <dbReference type="EMBL" id="OLU47539.1"/>
    </source>
</evidence>
<dbReference type="GeneID" id="78274826"/>
<protein>
    <recommendedName>
        <fullName evidence="2">RNA 2',3'-cyclic phosphodiesterase</fullName>
        <shortName evidence="2">RNA 2',3'-CPDase</shortName>
        <ecNumber evidence="2">3.1.4.58</ecNumber>
    </recommendedName>
</protein>
<organism evidence="4 5">
    <name type="scientific">Dubosiella newyorkensis</name>
    <dbReference type="NCBI Taxonomy" id="1862672"/>
    <lineage>
        <taxon>Bacteria</taxon>
        <taxon>Bacillati</taxon>
        <taxon>Bacillota</taxon>
        <taxon>Erysipelotrichia</taxon>
        <taxon>Erysipelotrichales</taxon>
        <taxon>Erysipelotrichaceae</taxon>
        <taxon>Dubosiella</taxon>
    </lineage>
</organism>
<dbReference type="STRING" id="1862672.BO225_02550"/>
<dbReference type="HAMAP" id="MF_01940">
    <property type="entry name" value="RNA_CPDase"/>
    <property type="match status" value="1"/>
</dbReference>
<name>A0A1U7NPI0_9FIRM</name>
<accession>A0A1U7NPI0</accession>
<evidence type="ECO:0000256" key="2">
    <source>
        <dbReference type="HAMAP-Rule" id="MF_01940"/>
    </source>
</evidence>
<comment type="caution">
    <text evidence="4">The sequence shown here is derived from an EMBL/GenBank/DDBJ whole genome shotgun (WGS) entry which is preliminary data.</text>
</comment>
<feature type="active site" description="Proton donor" evidence="2">
    <location>
        <position position="41"/>
    </location>
</feature>
<dbReference type="Pfam" id="PF02834">
    <property type="entry name" value="LigT_PEase"/>
    <property type="match status" value="1"/>
</dbReference>
<keyword evidence="1 2" id="KW-0378">Hydrolase</keyword>
<dbReference type="EMBL" id="MPKA01000045">
    <property type="protein sequence ID" value="OLU47539.1"/>
    <property type="molecule type" value="Genomic_DNA"/>
</dbReference>
<dbReference type="SUPFAM" id="SSF55144">
    <property type="entry name" value="LigT-like"/>
    <property type="match status" value="1"/>
</dbReference>
<dbReference type="Proteomes" id="UP000186705">
    <property type="component" value="Unassembled WGS sequence"/>
</dbReference>
<dbReference type="InterPro" id="IPR009097">
    <property type="entry name" value="Cyclic_Pdiesterase"/>
</dbReference>
<feature type="short sequence motif" description="HXTX 2" evidence="2">
    <location>
        <begin position="118"/>
        <end position="121"/>
    </location>
</feature>
<keyword evidence="4" id="KW-0436">Ligase</keyword>
<dbReference type="GO" id="GO:0008664">
    <property type="term" value="F:RNA 2',3'-cyclic 3'-phosphodiesterase activity"/>
    <property type="evidence" value="ECO:0007669"/>
    <property type="project" value="UniProtKB-EC"/>
</dbReference>
<dbReference type="RefSeq" id="WP_076340724.1">
    <property type="nucleotide sequence ID" value="NZ_CAPDDE010000033.1"/>
</dbReference>
<feature type="short sequence motif" description="HXTX 1" evidence="2">
    <location>
        <begin position="41"/>
        <end position="44"/>
    </location>
</feature>
<dbReference type="GO" id="GO:0004113">
    <property type="term" value="F:2',3'-cyclic-nucleotide 3'-phosphodiesterase activity"/>
    <property type="evidence" value="ECO:0007669"/>
    <property type="project" value="InterPro"/>
</dbReference>
<dbReference type="OrthoDB" id="1420794at2"/>